<feature type="domain" description="Ataxin 2 SM" evidence="2">
    <location>
        <begin position="65"/>
        <end position="137"/>
    </location>
</feature>
<dbReference type="GO" id="GO:0034063">
    <property type="term" value="P:stress granule assembly"/>
    <property type="evidence" value="ECO:0007669"/>
    <property type="project" value="TreeGrafter"/>
</dbReference>
<dbReference type="RefSeq" id="XP_058345755.1">
    <property type="nucleotide sequence ID" value="XM_058483556.1"/>
</dbReference>
<reference evidence="3 4" key="1">
    <citation type="submission" date="2023-03" db="EMBL/GenBank/DDBJ databases">
        <title>Genome sequence of Lichtheimia ornata CBS 291.66.</title>
        <authorList>
            <person name="Mohabir J.T."/>
            <person name="Shea T.P."/>
            <person name="Kurbessoian T."/>
            <person name="Berby B."/>
            <person name="Fontaine J."/>
            <person name="Livny J."/>
            <person name="Gnirke A."/>
            <person name="Stajich J.E."/>
            <person name="Cuomo C.A."/>
        </authorList>
    </citation>
    <scope>NUCLEOTIDE SEQUENCE [LARGE SCALE GENOMIC DNA]</scope>
    <source>
        <strain evidence="3">CBS 291.66</strain>
    </source>
</reference>
<feature type="region of interest" description="Disordered" evidence="1">
    <location>
        <begin position="1"/>
        <end position="61"/>
    </location>
</feature>
<evidence type="ECO:0000313" key="3">
    <source>
        <dbReference type="EMBL" id="KAJ8660842.1"/>
    </source>
</evidence>
<dbReference type="Proteomes" id="UP001234581">
    <property type="component" value="Unassembled WGS sequence"/>
</dbReference>
<evidence type="ECO:0000256" key="1">
    <source>
        <dbReference type="SAM" id="MobiDB-lite"/>
    </source>
</evidence>
<dbReference type="GeneID" id="83210898"/>
<sequence length="701" mass="79400">MASIDQQQSSSKTESSSPPWSMPSRGSSQSSNDNSGSCRNGDPHNSYGTLHSKRQRPIKDMPEGHDRILFLIAKLTGSRVQVSVKNGSKYEGILYSGSTQGELGIVLNDPITVTSSRVQTAAASPSILIMNKDLVSIMSSIMDDVDNENSCCGDQVEFGEQCELHEWDDKVAGDLIFLDDNDDDNTSFSNKPFEIKTAFDDDDDESLTEFLDRTEYDYEELERYANEIEQEEKSSVMSTHESDKCGQLVDEDRMDEENRHSVAATRPTRAPADYFINHKVKVFPAMEHDFICHSTHLDESTIPHFVAPSPMTNHICACDKRKEKVHEQSVSKPLCHYSRMLRGKRYAEKYAHKMKDKEKHLAELVRFHQTFKLNFPIPADIEPLLSKQNQSAGVLDNEVFEQLYESRQNTTTTTAKRTTSKKKKRPFEFNVHAEEFIPDPEIQEFLAARNRGSGAASLSLLFPMDHRSTLKDVDTNHLTVDEVFKHPFSKNDVEMPAHAIGPTWPFGTTQYIMQFMDDAIENGYSYNQQQFTPSYNYIQYQYPHRYTPSSMNPTTTPTTSYERTSTYATTDPQVARNNLTSPAFSAIQSFTGTGTPLNPQYSPEAYNTAFLYTPLLPENDTPSAIPPSPSHNEGFQQQQEPHEYQGYYVVNAGSPLASPYFVPEMMNPSHQTSPPPTDTMIQPTMSPQPYYTGSEYSYWRF</sequence>
<dbReference type="EMBL" id="JARTCD010000011">
    <property type="protein sequence ID" value="KAJ8660842.1"/>
    <property type="molecule type" value="Genomic_DNA"/>
</dbReference>
<dbReference type="Pfam" id="PF14438">
    <property type="entry name" value="SM-ATX"/>
    <property type="match status" value="1"/>
</dbReference>
<dbReference type="AlphaFoldDB" id="A0AAD7VAC5"/>
<accession>A0AAD7VAC5</accession>
<dbReference type="PANTHER" id="PTHR12854:SF7">
    <property type="entry name" value="ATAXIN-2 HOMOLOG"/>
    <property type="match status" value="1"/>
</dbReference>
<name>A0AAD7VAC5_9FUNG</name>
<protein>
    <recommendedName>
        <fullName evidence="2">Ataxin 2 SM domain-containing protein</fullName>
    </recommendedName>
</protein>
<comment type="caution">
    <text evidence="3">The sequence shown here is derived from an EMBL/GenBank/DDBJ whole genome shotgun (WGS) entry which is preliminary data.</text>
</comment>
<evidence type="ECO:0000313" key="4">
    <source>
        <dbReference type="Proteomes" id="UP001234581"/>
    </source>
</evidence>
<keyword evidence="4" id="KW-1185">Reference proteome</keyword>
<feature type="compositionally biased region" description="Low complexity" evidence="1">
    <location>
        <begin position="1"/>
        <end position="17"/>
    </location>
</feature>
<evidence type="ECO:0000259" key="2">
    <source>
        <dbReference type="Pfam" id="PF14438"/>
    </source>
</evidence>
<dbReference type="InterPro" id="IPR025852">
    <property type="entry name" value="SM_dom_ATX"/>
</dbReference>
<gene>
    <name evidence="3" type="ORF">O0I10_003485</name>
</gene>
<feature type="compositionally biased region" description="Low complexity" evidence="1">
    <location>
        <begin position="24"/>
        <end position="37"/>
    </location>
</feature>
<dbReference type="PANTHER" id="PTHR12854">
    <property type="entry name" value="ATAXIN 2-RELATED"/>
    <property type="match status" value="1"/>
</dbReference>
<proteinExistence type="predicted"/>
<dbReference type="GO" id="GO:0003729">
    <property type="term" value="F:mRNA binding"/>
    <property type="evidence" value="ECO:0007669"/>
    <property type="project" value="TreeGrafter"/>
</dbReference>
<dbReference type="GO" id="GO:0010494">
    <property type="term" value="C:cytoplasmic stress granule"/>
    <property type="evidence" value="ECO:0007669"/>
    <property type="project" value="TreeGrafter"/>
</dbReference>
<organism evidence="3 4">
    <name type="scientific">Lichtheimia ornata</name>
    <dbReference type="NCBI Taxonomy" id="688661"/>
    <lineage>
        <taxon>Eukaryota</taxon>
        <taxon>Fungi</taxon>
        <taxon>Fungi incertae sedis</taxon>
        <taxon>Mucoromycota</taxon>
        <taxon>Mucoromycotina</taxon>
        <taxon>Mucoromycetes</taxon>
        <taxon>Mucorales</taxon>
        <taxon>Lichtheimiaceae</taxon>
        <taxon>Lichtheimia</taxon>
    </lineage>
</organism>
<dbReference type="InterPro" id="IPR045117">
    <property type="entry name" value="ATXN2-like"/>
</dbReference>